<accession>A0A346PI32</accession>
<dbReference type="KEGG" id="nan:AArc1_2868"/>
<evidence type="ECO:0000313" key="2">
    <source>
        <dbReference type="Proteomes" id="UP000258707"/>
    </source>
</evidence>
<proteinExistence type="predicted"/>
<name>A0A346PI32_9EURY</name>
<dbReference type="EMBL" id="CP024047">
    <property type="protein sequence ID" value="AXR79177.1"/>
    <property type="molecule type" value="Genomic_DNA"/>
</dbReference>
<reference evidence="2" key="1">
    <citation type="submission" date="2017-10" db="EMBL/GenBank/DDBJ databases">
        <title>Phenotypic and genomic properties of facultatively anaerobic sulfur-reducing natronoarchaea from hypersaline soda lakes.</title>
        <authorList>
            <person name="Sorokin D.Y."/>
            <person name="Kublanov I.V."/>
            <person name="Roman P."/>
            <person name="Sinninghe Damste J.S."/>
            <person name="Golyshin P.N."/>
            <person name="Rojo D."/>
            <person name="Ciordia S."/>
            <person name="Mena Md.C."/>
            <person name="Ferrer M."/>
            <person name="Messina E."/>
            <person name="Smedile F."/>
            <person name="La Spada G."/>
            <person name="La Cono V."/>
            <person name="Yakimov M.M."/>
        </authorList>
    </citation>
    <scope>NUCLEOTIDE SEQUENCE [LARGE SCALE GENOMIC DNA]</scope>
    <source>
        <strain evidence="2">AArc1</strain>
    </source>
</reference>
<dbReference type="AlphaFoldDB" id="A0A346PI32"/>
<dbReference type="Proteomes" id="UP000258707">
    <property type="component" value="Chromosome"/>
</dbReference>
<sequence length="65" mass="7781">MVGRKHSREWVERATGMGSTVGRPIARQCIDHRAMRRRDEFSKTPNRITATDRLRWSDYHNERLQ</sequence>
<organism evidence="1 2">
    <name type="scientific">Natrarchaeobaculum sulfurireducens</name>
    <dbReference type="NCBI Taxonomy" id="2044521"/>
    <lineage>
        <taxon>Archaea</taxon>
        <taxon>Methanobacteriati</taxon>
        <taxon>Methanobacteriota</taxon>
        <taxon>Stenosarchaea group</taxon>
        <taxon>Halobacteria</taxon>
        <taxon>Halobacteriales</taxon>
        <taxon>Natrialbaceae</taxon>
        <taxon>Natrarchaeobaculum</taxon>
    </lineage>
</organism>
<protein>
    <submittedName>
        <fullName evidence="1">Uncharacterized protein</fullName>
    </submittedName>
</protein>
<evidence type="ECO:0000313" key="1">
    <source>
        <dbReference type="EMBL" id="AXR79177.1"/>
    </source>
</evidence>
<gene>
    <name evidence="1" type="ORF">AArc1_2868</name>
</gene>